<name>S4Y2G3_SORCE</name>
<sequence>MGDGGAGGPDRADAGVARGLGRRRDRVHRDAEPLQRGPRRRGGVLGAGAVEAAIRDDDERRRPLVGGAGERLERGAEVRAALRPASRGRRGRAGAAGAAAPASARGVDAGAGPTPSPACASAGSGAPSPNR</sequence>
<feature type="compositionally biased region" description="Basic and acidic residues" evidence="1">
    <location>
        <begin position="53"/>
        <end position="62"/>
    </location>
</feature>
<evidence type="ECO:0000256" key="1">
    <source>
        <dbReference type="SAM" id="MobiDB-lite"/>
    </source>
</evidence>
<dbReference type="EMBL" id="CP003969">
    <property type="protein sequence ID" value="AGP38959.1"/>
    <property type="molecule type" value="Genomic_DNA"/>
</dbReference>
<organism evidence="2 3">
    <name type="scientific">Sorangium cellulosum So0157-2</name>
    <dbReference type="NCBI Taxonomy" id="1254432"/>
    <lineage>
        <taxon>Bacteria</taxon>
        <taxon>Pseudomonadati</taxon>
        <taxon>Myxococcota</taxon>
        <taxon>Polyangia</taxon>
        <taxon>Polyangiales</taxon>
        <taxon>Polyangiaceae</taxon>
        <taxon>Sorangium</taxon>
    </lineage>
</organism>
<evidence type="ECO:0000313" key="3">
    <source>
        <dbReference type="Proteomes" id="UP000014803"/>
    </source>
</evidence>
<feature type="compositionally biased region" description="Low complexity" evidence="1">
    <location>
        <begin position="93"/>
        <end position="131"/>
    </location>
</feature>
<dbReference type="KEGG" id="scu:SCE1572_33410"/>
<reference evidence="2 3" key="1">
    <citation type="journal article" date="2013" name="Sci. Rep.">
        <title>Extraordinary expansion of a Sorangium cellulosum genome from an alkaline milieu.</title>
        <authorList>
            <person name="Han K."/>
            <person name="Li Z.F."/>
            <person name="Peng R."/>
            <person name="Zhu L.P."/>
            <person name="Zhou T."/>
            <person name="Wang L.G."/>
            <person name="Li S.G."/>
            <person name="Zhang X.B."/>
            <person name="Hu W."/>
            <person name="Wu Z.H."/>
            <person name="Qin N."/>
            <person name="Li Y.Z."/>
        </authorList>
    </citation>
    <scope>NUCLEOTIDE SEQUENCE [LARGE SCALE GENOMIC DNA]</scope>
    <source>
        <strain evidence="2 3">So0157-2</strain>
    </source>
</reference>
<proteinExistence type="predicted"/>
<dbReference type="HOGENOM" id="CLU_1926201_0_0_7"/>
<evidence type="ECO:0000313" key="2">
    <source>
        <dbReference type="EMBL" id="AGP38959.1"/>
    </source>
</evidence>
<dbReference type="AlphaFoldDB" id="S4Y2G3"/>
<dbReference type="Proteomes" id="UP000014803">
    <property type="component" value="Chromosome"/>
</dbReference>
<accession>S4Y2G3</accession>
<gene>
    <name evidence="2" type="ORF">SCE1572_33410</name>
</gene>
<protein>
    <submittedName>
        <fullName evidence="2">Uncharacterized protein</fullName>
    </submittedName>
</protein>
<feature type="region of interest" description="Disordered" evidence="1">
    <location>
        <begin position="1"/>
        <end position="131"/>
    </location>
</feature>